<evidence type="ECO:0000256" key="1">
    <source>
        <dbReference type="ARBA" id="ARBA00004141"/>
    </source>
</evidence>
<evidence type="ECO:0000256" key="2">
    <source>
        <dbReference type="ARBA" id="ARBA00022448"/>
    </source>
</evidence>
<keyword evidence="3 8" id="KW-0812">Transmembrane</keyword>
<evidence type="ECO:0000256" key="3">
    <source>
        <dbReference type="ARBA" id="ARBA00022692"/>
    </source>
</evidence>
<dbReference type="GO" id="GO:0015171">
    <property type="term" value="F:amino acid transmembrane transporter activity"/>
    <property type="evidence" value="ECO:0007669"/>
    <property type="project" value="TreeGrafter"/>
</dbReference>
<comment type="caution">
    <text evidence="10">The sequence shown here is derived from an EMBL/GenBank/DDBJ whole genome shotgun (WGS) entry which is preliminary data.</text>
</comment>
<reference evidence="10 11" key="1">
    <citation type="submission" date="2016-07" db="EMBL/GenBank/DDBJ databases">
        <title>Pervasive Adenine N6-methylation of Active Genes in Fungi.</title>
        <authorList>
            <consortium name="DOE Joint Genome Institute"/>
            <person name="Mondo S.J."/>
            <person name="Dannebaum R.O."/>
            <person name="Kuo R.C."/>
            <person name="Labutti K."/>
            <person name="Haridas S."/>
            <person name="Kuo A."/>
            <person name="Salamov A."/>
            <person name="Ahrendt S.R."/>
            <person name="Lipzen A."/>
            <person name="Sullivan W."/>
            <person name="Andreopoulos W.B."/>
            <person name="Clum A."/>
            <person name="Lindquist E."/>
            <person name="Daum C."/>
            <person name="Ramamoorthy G.K."/>
            <person name="Gryganskyi A."/>
            <person name="Culley D."/>
            <person name="Magnuson J.K."/>
            <person name="James T.Y."/>
            <person name="O'Malley M.A."/>
            <person name="Stajich J.E."/>
            <person name="Spatafora J.W."/>
            <person name="Visel A."/>
            <person name="Grigoriev I.V."/>
        </authorList>
    </citation>
    <scope>NUCLEOTIDE SEQUENCE [LARGE SCALE GENOMIC DNA]</scope>
    <source>
        <strain evidence="10 11">NRRL 1336</strain>
    </source>
</reference>
<evidence type="ECO:0000259" key="9">
    <source>
        <dbReference type="Pfam" id="PF00324"/>
    </source>
</evidence>
<feature type="transmembrane region" description="Helical" evidence="8">
    <location>
        <begin position="74"/>
        <end position="104"/>
    </location>
</feature>
<dbReference type="Proteomes" id="UP000193560">
    <property type="component" value="Unassembled WGS sequence"/>
</dbReference>
<keyword evidence="11" id="KW-1185">Reference proteome</keyword>
<feature type="transmembrane region" description="Helical" evidence="8">
    <location>
        <begin position="192"/>
        <end position="220"/>
    </location>
</feature>
<dbReference type="Pfam" id="PF00324">
    <property type="entry name" value="AA_permease"/>
    <property type="match status" value="1"/>
</dbReference>
<accession>A0A1X2IV51</accession>
<evidence type="ECO:0000313" key="11">
    <source>
        <dbReference type="Proteomes" id="UP000193560"/>
    </source>
</evidence>
<sequence>MISGQQDQESQAYKGYDGKKPIKYDSEKIEYDSSSSNNSNSKLEAGHLEAGDTDSENIQEGTHRGLESRHIQMIALGGCIGLFLNMGVNVATAGPAGALIAYIVSEMASYIPVSGSFNHYATRFVDPALGFALGWNYWFSSVSIAAELSAAATIIDWWKSILPDAVWSSIFLVLIVIINMFSVRIFGEVEYYFAMIKILVVLVFLIIGILVSTGAVGGLAPIGFRYWSNPGPFANGGVGTVSVLLAAGFSYQGTEVVGVTAGEARNPVKAIPRAIRNTFWRILFFYVFVIFLIGLCIPSDDARLANDDGSPSTSALTLIFELAGIEVGAHVINAVVLISVLSAANSSVYTTARTLLGLARDGNAPAFLAKTNRFGAPWMAVLLSSICGFAACFASIYSASVAFTWFLSITAVSGFISWWGVAFVHLRFRRAYVKQGRDLNELPYRCTWYPFTDLFACILCILIILGQGYTAFTPVFEFKTFAANYIGVLPAVILYIGHKLIIRSKVVPLEEVDFETGRVTVYDIQEAEEKEKGVVWWRRALYYIL</sequence>
<evidence type="ECO:0000256" key="6">
    <source>
        <dbReference type="ARBA" id="ARBA00023136"/>
    </source>
</evidence>
<evidence type="ECO:0000256" key="8">
    <source>
        <dbReference type="SAM" id="Phobius"/>
    </source>
</evidence>
<keyword evidence="5 8" id="KW-1133">Transmembrane helix</keyword>
<evidence type="ECO:0000313" key="10">
    <source>
        <dbReference type="EMBL" id="ORZ22949.1"/>
    </source>
</evidence>
<organism evidence="10 11">
    <name type="scientific">Absidia repens</name>
    <dbReference type="NCBI Taxonomy" id="90262"/>
    <lineage>
        <taxon>Eukaryota</taxon>
        <taxon>Fungi</taxon>
        <taxon>Fungi incertae sedis</taxon>
        <taxon>Mucoromycota</taxon>
        <taxon>Mucoromycotina</taxon>
        <taxon>Mucoromycetes</taxon>
        <taxon>Mucorales</taxon>
        <taxon>Cunninghamellaceae</taxon>
        <taxon>Absidia</taxon>
    </lineage>
</organism>
<keyword evidence="4" id="KW-0029">Amino-acid transport</keyword>
<dbReference type="Gene3D" id="1.20.1740.10">
    <property type="entry name" value="Amino acid/polyamine transporter I"/>
    <property type="match status" value="1"/>
</dbReference>
<feature type="domain" description="Amino acid permease/ SLC12A" evidence="9">
    <location>
        <begin position="70"/>
        <end position="505"/>
    </location>
</feature>
<proteinExistence type="predicted"/>
<feature type="transmembrane region" description="Helical" evidence="8">
    <location>
        <begin position="165"/>
        <end position="186"/>
    </location>
</feature>
<dbReference type="STRING" id="90262.A0A1X2IV51"/>
<feature type="region of interest" description="Disordered" evidence="7">
    <location>
        <begin position="1"/>
        <end position="20"/>
    </location>
</feature>
<feature type="region of interest" description="Disordered" evidence="7">
    <location>
        <begin position="27"/>
        <end position="63"/>
    </location>
</feature>
<dbReference type="PANTHER" id="PTHR43341:SF1">
    <property type="entry name" value="GENERAL AMINO-ACID PERMEASE GAP1"/>
    <property type="match status" value="1"/>
</dbReference>
<feature type="transmembrane region" description="Helical" evidence="8">
    <location>
        <begin position="378"/>
        <end position="397"/>
    </location>
</feature>
<keyword evidence="2" id="KW-0813">Transport</keyword>
<feature type="transmembrane region" description="Helical" evidence="8">
    <location>
        <begin position="481"/>
        <end position="497"/>
    </location>
</feature>
<dbReference type="PANTHER" id="PTHR43341">
    <property type="entry name" value="AMINO ACID PERMEASE"/>
    <property type="match status" value="1"/>
</dbReference>
<feature type="transmembrane region" description="Helical" evidence="8">
    <location>
        <begin position="279"/>
        <end position="298"/>
    </location>
</feature>
<dbReference type="GO" id="GO:0016020">
    <property type="term" value="C:membrane"/>
    <property type="evidence" value="ECO:0007669"/>
    <property type="project" value="UniProtKB-SubCell"/>
</dbReference>
<dbReference type="InterPro" id="IPR004841">
    <property type="entry name" value="AA-permease/SLC12A_dom"/>
</dbReference>
<dbReference type="EMBL" id="MCGE01000003">
    <property type="protein sequence ID" value="ORZ22949.1"/>
    <property type="molecule type" value="Genomic_DNA"/>
</dbReference>
<feature type="transmembrane region" description="Helical" evidence="8">
    <location>
        <begin position="403"/>
        <end position="426"/>
    </location>
</feature>
<comment type="subcellular location">
    <subcellularLocation>
        <location evidence="1">Membrane</location>
        <topology evidence="1">Multi-pass membrane protein</topology>
    </subcellularLocation>
</comment>
<feature type="transmembrane region" description="Helical" evidence="8">
    <location>
        <begin position="447"/>
        <end position="469"/>
    </location>
</feature>
<evidence type="ECO:0000256" key="7">
    <source>
        <dbReference type="SAM" id="MobiDB-lite"/>
    </source>
</evidence>
<gene>
    <name evidence="10" type="ORF">BCR42DRAFT_318562</name>
</gene>
<name>A0A1X2IV51_9FUNG</name>
<feature type="compositionally biased region" description="Polar residues" evidence="7">
    <location>
        <begin position="1"/>
        <end position="11"/>
    </location>
</feature>
<dbReference type="AlphaFoldDB" id="A0A1X2IV51"/>
<dbReference type="FunFam" id="1.20.1740.10:FF:000001">
    <property type="entry name" value="Amino acid permease"/>
    <property type="match status" value="1"/>
</dbReference>
<feature type="transmembrane region" description="Helical" evidence="8">
    <location>
        <begin position="137"/>
        <end position="158"/>
    </location>
</feature>
<protein>
    <submittedName>
        <fullName evidence="10">Amino acid permease-domain-containing protein</fullName>
    </submittedName>
</protein>
<evidence type="ECO:0000256" key="5">
    <source>
        <dbReference type="ARBA" id="ARBA00022989"/>
    </source>
</evidence>
<dbReference type="InterPro" id="IPR050524">
    <property type="entry name" value="APC_YAT"/>
</dbReference>
<evidence type="ECO:0000256" key="4">
    <source>
        <dbReference type="ARBA" id="ARBA00022970"/>
    </source>
</evidence>
<keyword evidence="6 8" id="KW-0472">Membrane</keyword>
<feature type="transmembrane region" description="Helical" evidence="8">
    <location>
        <begin position="318"/>
        <end position="344"/>
    </location>
</feature>
<dbReference type="OrthoDB" id="3900342at2759"/>